<protein>
    <submittedName>
        <fullName evidence="1">Uncharacterized protein</fullName>
    </submittedName>
</protein>
<evidence type="ECO:0000313" key="2">
    <source>
        <dbReference type="Proteomes" id="UP000664044"/>
    </source>
</evidence>
<gene>
    <name evidence="1" type="ORF">J0656_15890</name>
</gene>
<dbReference type="EMBL" id="JAFLNL010000010">
    <property type="protein sequence ID" value="MBO0355501.1"/>
    <property type="molecule type" value="Genomic_DNA"/>
</dbReference>
<proteinExistence type="predicted"/>
<sequence>MKKKRYEGILDEVPRFEICLNVNKLQKGKYMLKIMNRNKIIKNTHFSKE</sequence>
<reference evidence="1 2" key="1">
    <citation type="submission" date="2021-03" db="EMBL/GenBank/DDBJ databases">
        <title>Muricauda lutimaris sp. nov. and Muricauda ruestringensis sp. nov, two marine members of the Flavobacteriaceae isolated from deep sea sediments of Western Pacific.</title>
        <authorList>
            <person name="Zhao S."/>
            <person name="Liu R."/>
        </authorList>
    </citation>
    <scope>NUCLEOTIDE SEQUENCE [LARGE SCALE GENOMIC DNA]</scope>
    <source>
        <strain evidence="1 2">BC31-1-A7</strain>
    </source>
</reference>
<accession>A0ABS3G7W3</accession>
<evidence type="ECO:0000313" key="1">
    <source>
        <dbReference type="EMBL" id="MBO0355501.1"/>
    </source>
</evidence>
<dbReference type="Proteomes" id="UP000664044">
    <property type="component" value="Unassembled WGS sequence"/>
</dbReference>
<comment type="caution">
    <text evidence="1">The sequence shown here is derived from an EMBL/GenBank/DDBJ whole genome shotgun (WGS) entry which is preliminary data.</text>
</comment>
<organism evidence="1 2">
    <name type="scientific">Flagellimonas aurea</name>
    <dbReference type="NCBI Taxonomy" id="2915619"/>
    <lineage>
        <taxon>Bacteria</taxon>
        <taxon>Pseudomonadati</taxon>
        <taxon>Bacteroidota</taxon>
        <taxon>Flavobacteriia</taxon>
        <taxon>Flavobacteriales</taxon>
        <taxon>Flavobacteriaceae</taxon>
        <taxon>Flagellimonas</taxon>
    </lineage>
</organism>
<name>A0ABS3G7W3_9FLAO</name>
<dbReference type="RefSeq" id="WP_207035658.1">
    <property type="nucleotide sequence ID" value="NZ_CP159476.1"/>
</dbReference>
<keyword evidence="2" id="KW-1185">Reference proteome</keyword>